<sequence length="648" mass="72934">MPANIPHFEAWEEQVICPERGSRVVHYYLKNTSGTSILAVVGTERSIRHMFYVVSDEFLHAYGGDTSVNVCTKWRARREVVDWLTSVISHPLDITNSETNNSKQAFGSLEFSVAGSSARQTLLPDQMIHIPRKLKAQNSDIVWSGDAWICTKQLKHYPAFCRDETTISVHSFVFIMAEDESNYLGYLEDLYEDRKGQKKVKVRWFHHKQEVMCVIPGLDPQPREVFITSHVQVISAECIDGPATVLTPKHYEKCLAVVPQTLSSGIHLCCRQFKNNEVKPFTLTKLRGYSDQAILSYLSCSLQPEEKGKSLKLDDEEEEEFAHRDPVGRGAKKNRSRRGQERLETGFTVKDSTPGNESTKCKPAHSKLKLKLPRNSTGIKFGEPQTQYPVSFKLHEKIELLCQDSGVRGCWFRCKILQASQKRLKVQYADVEDVEGPGNLEEWVPAFRVVAPDKLGIRCAGRLTIRPFPPEDCTEYAFEVGAAVDAWWGDGWWEGVVTRVGISGNDSLQVYLPGEGKLLTFEKKNLRTSRDWVGNKWVELNPKPDILHYVPVTASTMAEASDSGASALLDLNILTTNKVEAVGERKKVLPGSGPHSGILENVQGLNLRMRLCHNNEEKAKKGVSNSLVEDFESADQKYVASEDMEVVY</sequence>
<dbReference type="AlphaFoldDB" id="A0AA38ZJV2"/>
<dbReference type="Pfam" id="PF05641">
    <property type="entry name" value="Agenet"/>
    <property type="match status" value="1"/>
</dbReference>
<dbReference type="PROSITE" id="PS51038">
    <property type="entry name" value="BAH"/>
    <property type="match status" value="1"/>
</dbReference>
<dbReference type="InterPro" id="IPR014002">
    <property type="entry name" value="Agenet_dom_plant"/>
</dbReference>
<organism evidence="3 4">
    <name type="scientific">Vitis rotundifolia</name>
    <name type="common">Muscadine grape</name>
    <dbReference type="NCBI Taxonomy" id="103349"/>
    <lineage>
        <taxon>Eukaryota</taxon>
        <taxon>Viridiplantae</taxon>
        <taxon>Streptophyta</taxon>
        <taxon>Embryophyta</taxon>
        <taxon>Tracheophyta</taxon>
        <taxon>Spermatophyta</taxon>
        <taxon>Magnoliopsida</taxon>
        <taxon>eudicotyledons</taxon>
        <taxon>Gunneridae</taxon>
        <taxon>Pentapetalae</taxon>
        <taxon>rosids</taxon>
        <taxon>Vitales</taxon>
        <taxon>Vitaceae</taxon>
        <taxon>Viteae</taxon>
        <taxon>Vitis</taxon>
    </lineage>
</organism>
<dbReference type="GO" id="GO:0003682">
    <property type="term" value="F:chromatin binding"/>
    <property type="evidence" value="ECO:0007669"/>
    <property type="project" value="InterPro"/>
</dbReference>
<dbReference type="SMART" id="SM00439">
    <property type="entry name" value="BAH"/>
    <property type="match status" value="1"/>
</dbReference>
<dbReference type="InterPro" id="IPR001025">
    <property type="entry name" value="BAH_dom"/>
</dbReference>
<evidence type="ECO:0000313" key="4">
    <source>
        <dbReference type="Proteomes" id="UP001168098"/>
    </source>
</evidence>
<evidence type="ECO:0000256" key="1">
    <source>
        <dbReference type="SAM" id="MobiDB-lite"/>
    </source>
</evidence>
<protein>
    <recommendedName>
        <fullName evidence="2">BAH domain-containing protein</fullName>
    </recommendedName>
</protein>
<reference evidence="3 4" key="1">
    <citation type="journal article" date="2023" name="BMC Biotechnol.">
        <title>Vitis rotundifolia cv Carlos genome sequencing.</title>
        <authorList>
            <person name="Huff M."/>
            <person name="Hulse-Kemp A."/>
            <person name="Scheffler B."/>
            <person name="Youngblood R."/>
            <person name="Simpson S."/>
            <person name="Babiker E."/>
            <person name="Staton M."/>
        </authorList>
    </citation>
    <scope>NUCLEOTIDE SEQUENCE [LARGE SCALE GENOMIC DNA]</scope>
    <source>
        <tissue evidence="3">Leaf</tissue>
    </source>
</reference>
<dbReference type="PANTHER" id="PTHR31917:SF3">
    <property type="entry name" value="BROMO ADJACENT-LIKE DOMAIN PROTEIN"/>
    <property type="match status" value="1"/>
</dbReference>
<dbReference type="EMBL" id="JARBHA010000010">
    <property type="protein sequence ID" value="KAJ9689952.1"/>
    <property type="molecule type" value="Genomic_DNA"/>
</dbReference>
<proteinExistence type="predicted"/>
<evidence type="ECO:0000313" key="3">
    <source>
        <dbReference type="EMBL" id="KAJ9689952.1"/>
    </source>
</evidence>
<dbReference type="Proteomes" id="UP001168098">
    <property type="component" value="Unassembled WGS sequence"/>
</dbReference>
<feature type="region of interest" description="Disordered" evidence="1">
    <location>
        <begin position="309"/>
        <end position="366"/>
    </location>
</feature>
<dbReference type="SMART" id="SM00743">
    <property type="entry name" value="Agenet"/>
    <property type="match status" value="2"/>
</dbReference>
<dbReference type="Gene3D" id="2.30.30.490">
    <property type="match status" value="1"/>
</dbReference>
<accession>A0AA38ZJV2</accession>
<evidence type="ECO:0000259" key="2">
    <source>
        <dbReference type="PROSITE" id="PS51038"/>
    </source>
</evidence>
<name>A0AA38ZJV2_VITRO</name>
<feature type="domain" description="BAH" evidence="2">
    <location>
        <begin position="165"/>
        <end position="284"/>
    </location>
</feature>
<dbReference type="PANTHER" id="PTHR31917">
    <property type="entry name" value="AGENET DOMAIN-CONTAINING PROTEIN-RELATED"/>
    <property type="match status" value="1"/>
</dbReference>
<keyword evidence="4" id="KW-1185">Reference proteome</keyword>
<comment type="caution">
    <text evidence="3">The sequence shown here is derived from an EMBL/GenBank/DDBJ whole genome shotgun (WGS) entry which is preliminary data.</text>
</comment>
<gene>
    <name evidence="3" type="ORF">PVL29_012557</name>
</gene>
<dbReference type="InterPro" id="IPR043151">
    <property type="entry name" value="BAH_sf"/>
</dbReference>
<dbReference type="Pfam" id="PF01426">
    <property type="entry name" value="BAH"/>
    <property type="match status" value="1"/>
</dbReference>
<dbReference type="InterPro" id="IPR008395">
    <property type="entry name" value="Agenet-like_dom"/>
</dbReference>